<keyword evidence="3" id="KW-1185">Reference proteome</keyword>
<keyword evidence="2" id="KW-0614">Plasmid</keyword>
<gene>
    <name evidence="2" type="ORF">J421_5702</name>
</gene>
<dbReference type="HOGENOM" id="CLU_1123946_0_0_0"/>
<sequence length="286" mass="29824">MLRTAPTALFVAAVAFPAVGDAATASKAFTTPVVTVHAKEFAFIAPARIAAGTTTFRLVNDGREVHQISILELTNGKTLADYAAAIKANRPTPWAVGAGGPNAAGPGQTIEATVTLEPGNYIFVCWVPSPGETVPHMAKGMMHALTVSALGVAPARAVTLSAPEPAPDVRLEVFEYGFKFSKPLTAGRHVIQVANVGMQEHEAAFVKLAPGKTMKDVDAWFEGGQKGPPPLAPAPGMAGLGRGRTGTFTTTLTPGRYSVACFIPDAKDGKPHEMHGMVQEFTVAAK</sequence>
<dbReference type="InParanoid" id="W0RS16"/>
<dbReference type="eggNOG" id="COG4454">
    <property type="taxonomic scope" value="Bacteria"/>
</dbReference>
<dbReference type="Proteomes" id="UP000019151">
    <property type="component" value="Plasmid 2"/>
</dbReference>
<dbReference type="SUPFAM" id="SSF49503">
    <property type="entry name" value="Cupredoxins"/>
    <property type="match status" value="1"/>
</dbReference>
<name>W0RS16_9BACT</name>
<dbReference type="OrthoDB" id="162678at2"/>
<evidence type="ECO:0000313" key="2">
    <source>
        <dbReference type="EMBL" id="AHG93237.1"/>
    </source>
</evidence>
<dbReference type="EMBL" id="CP007130">
    <property type="protein sequence ID" value="AHG93237.1"/>
    <property type="molecule type" value="Genomic_DNA"/>
</dbReference>
<feature type="chain" id="PRO_5004794589" description="Blue (Type 1) copper domain protein" evidence="1">
    <location>
        <begin position="21"/>
        <end position="286"/>
    </location>
</feature>
<evidence type="ECO:0000256" key="1">
    <source>
        <dbReference type="SAM" id="SignalP"/>
    </source>
</evidence>
<dbReference type="AlphaFoldDB" id="W0RS16"/>
<proteinExistence type="predicted"/>
<accession>W0RS16</accession>
<dbReference type="Gene3D" id="2.60.40.420">
    <property type="entry name" value="Cupredoxins - blue copper proteins"/>
    <property type="match status" value="2"/>
</dbReference>
<dbReference type="InterPro" id="IPR008972">
    <property type="entry name" value="Cupredoxin"/>
</dbReference>
<protein>
    <recommendedName>
        <fullName evidence="4">Blue (Type 1) copper domain protein</fullName>
    </recommendedName>
</protein>
<reference evidence="2 3" key="1">
    <citation type="journal article" date="2014" name="Genome Announc.">
        <title>Genome Sequence and Methylome of Soil Bacterium Gemmatirosa kalamazoonensis KBS708T, a Member of the Rarely Cultivated Gemmatimonadetes Phylum.</title>
        <authorList>
            <person name="Debruyn J.M."/>
            <person name="Radosevich M."/>
            <person name="Wommack K.E."/>
            <person name="Polson S.W."/>
            <person name="Hauser L.J."/>
            <person name="Fawaz M.N."/>
            <person name="Korlach J."/>
            <person name="Tsai Y.C."/>
        </authorList>
    </citation>
    <scope>NUCLEOTIDE SEQUENCE [LARGE SCALE GENOMIC DNA]</scope>
    <source>
        <strain evidence="2 3">KBS708</strain>
        <plasmid evidence="3">Plasmid 2</plasmid>
    </source>
</reference>
<organism evidence="2 3">
    <name type="scientific">Gemmatirosa kalamazoonensis</name>
    <dbReference type="NCBI Taxonomy" id="861299"/>
    <lineage>
        <taxon>Bacteria</taxon>
        <taxon>Pseudomonadati</taxon>
        <taxon>Gemmatimonadota</taxon>
        <taxon>Gemmatimonadia</taxon>
        <taxon>Gemmatimonadales</taxon>
        <taxon>Gemmatimonadaceae</taxon>
        <taxon>Gemmatirosa</taxon>
    </lineage>
</organism>
<keyword evidence="1" id="KW-0732">Signal</keyword>
<geneLocation type="plasmid" evidence="2 3">
    <name>2</name>
</geneLocation>
<feature type="signal peptide" evidence="1">
    <location>
        <begin position="1"/>
        <end position="20"/>
    </location>
</feature>
<dbReference type="KEGG" id="gba:J421_5702"/>
<evidence type="ECO:0008006" key="4">
    <source>
        <dbReference type="Google" id="ProtNLM"/>
    </source>
</evidence>
<dbReference type="RefSeq" id="WP_025414543.1">
    <property type="nucleotide sequence ID" value="NZ_CP007130.1"/>
</dbReference>
<evidence type="ECO:0000313" key="3">
    <source>
        <dbReference type="Proteomes" id="UP000019151"/>
    </source>
</evidence>